<feature type="transmembrane region" description="Helical" evidence="1">
    <location>
        <begin position="122"/>
        <end position="140"/>
    </location>
</feature>
<keyword evidence="3" id="KW-1185">Reference proteome</keyword>
<feature type="transmembrane region" description="Helical" evidence="1">
    <location>
        <begin position="42"/>
        <end position="61"/>
    </location>
</feature>
<keyword evidence="1" id="KW-0472">Membrane</keyword>
<reference evidence="2 3" key="1">
    <citation type="submission" date="2016-10" db="EMBL/GenBank/DDBJ databases">
        <authorList>
            <person name="de Groot N.N."/>
        </authorList>
    </citation>
    <scope>NUCLEOTIDE SEQUENCE [LARGE SCALE GENOMIC DNA]</scope>
    <source>
        <strain evidence="2 3">DSM 43357</strain>
    </source>
</reference>
<evidence type="ECO:0000256" key="1">
    <source>
        <dbReference type="SAM" id="Phobius"/>
    </source>
</evidence>
<proteinExistence type="predicted"/>
<feature type="transmembrane region" description="Helical" evidence="1">
    <location>
        <begin position="73"/>
        <end position="101"/>
    </location>
</feature>
<evidence type="ECO:0000313" key="3">
    <source>
        <dbReference type="Proteomes" id="UP000198953"/>
    </source>
</evidence>
<dbReference type="AlphaFoldDB" id="A0A1H7GGC8"/>
<organism evidence="2 3">
    <name type="scientific">Nonomuraea pusilla</name>
    <dbReference type="NCBI Taxonomy" id="46177"/>
    <lineage>
        <taxon>Bacteria</taxon>
        <taxon>Bacillati</taxon>
        <taxon>Actinomycetota</taxon>
        <taxon>Actinomycetes</taxon>
        <taxon>Streptosporangiales</taxon>
        <taxon>Streptosporangiaceae</taxon>
        <taxon>Nonomuraea</taxon>
    </lineage>
</organism>
<dbReference type="RefSeq" id="WP_143078526.1">
    <property type="nucleotide sequence ID" value="NZ_FOBF01000001.1"/>
</dbReference>
<dbReference type="Proteomes" id="UP000198953">
    <property type="component" value="Unassembled WGS sequence"/>
</dbReference>
<feature type="transmembrane region" description="Helical" evidence="1">
    <location>
        <begin position="152"/>
        <end position="176"/>
    </location>
</feature>
<name>A0A1H7GGC8_9ACTN</name>
<accession>A0A1H7GGC8</accession>
<protein>
    <submittedName>
        <fullName evidence="2">Uncharacterized protein</fullName>
    </submittedName>
</protein>
<keyword evidence="1" id="KW-1133">Transmembrane helix</keyword>
<dbReference type="OrthoDB" id="3540189at2"/>
<keyword evidence="1" id="KW-0812">Transmembrane</keyword>
<dbReference type="EMBL" id="FOBF01000001">
    <property type="protein sequence ID" value="SEK35972.1"/>
    <property type="molecule type" value="Genomic_DNA"/>
</dbReference>
<dbReference type="STRING" id="46177.SAMN05660976_00353"/>
<feature type="transmembrane region" description="Helical" evidence="1">
    <location>
        <begin position="188"/>
        <end position="208"/>
    </location>
</feature>
<gene>
    <name evidence="2" type="ORF">SAMN05660976_00353</name>
</gene>
<sequence>MNSLTHAPIEQVALPQDPPQPDRGSILEVVEKIGSVTVPIAVALYAMLYLGLQHVYAIFGITPEQAGLDQATIFARLIGTLVTIFLYLLPVVGVVVTLFWLADLLTRGGAGRAVTWIREKPWIAATFAAMLSATGYWAYLTTSGGFSEDLHIDYGSAVLPAAVIALVGLLIPYRIMRRRGATRAGMKVITGALVGVGLGFLLVIQMLLGAVDIYVNGNGNPVLDLVGFKNQWVTVHDGDGKAVVEDDDRVLMLGEKEGAYVYYNCGDQRTYRRPIEATILGDFEIDPDFTNGGTEEPMACGYGLAEQQ</sequence>
<evidence type="ECO:0000313" key="2">
    <source>
        <dbReference type="EMBL" id="SEK35972.1"/>
    </source>
</evidence>